<dbReference type="Pfam" id="PF07331">
    <property type="entry name" value="TctB"/>
    <property type="match status" value="1"/>
</dbReference>
<protein>
    <submittedName>
        <fullName evidence="3">Tripartite tricarboxylate transporter TctB family protein</fullName>
    </submittedName>
</protein>
<feature type="transmembrane region" description="Helical" evidence="1">
    <location>
        <begin position="120"/>
        <end position="138"/>
    </location>
</feature>
<dbReference type="EMBL" id="JAGJCF010000001">
    <property type="protein sequence ID" value="MBP0614434.1"/>
    <property type="molecule type" value="Genomic_DNA"/>
</dbReference>
<keyword evidence="1" id="KW-1133">Transmembrane helix</keyword>
<dbReference type="InterPro" id="IPR009936">
    <property type="entry name" value="DUF1468"/>
</dbReference>
<keyword evidence="4" id="KW-1185">Reference proteome</keyword>
<accession>A0ABS4BEE6</accession>
<organism evidence="3 4">
    <name type="scientific">Jiella mangrovi</name>
    <dbReference type="NCBI Taxonomy" id="2821407"/>
    <lineage>
        <taxon>Bacteria</taxon>
        <taxon>Pseudomonadati</taxon>
        <taxon>Pseudomonadota</taxon>
        <taxon>Alphaproteobacteria</taxon>
        <taxon>Hyphomicrobiales</taxon>
        <taxon>Aurantimonadaceae</taxon>
        <taxon>Jiella</taxon>
    </lineage>
</organism>
<feature type="domain" description="DUF1468" evidence="2">
    <location>
        <begin position="12"/>
        <end position="143"/>
    </location>
</feature>
<feature type="transmembrane region" description="Helical" evidence="1">
    <location>
        <begin position="44"/>
        <end position="62"/>
    </location>
</feature>
<evidence type="ECO:0000259" key="2">
    <source>
        <dbReference type="Pfam" id="PF07331"/>
    </source>
</evidence>
<keyword evidence="1" id="KW-0812">Transmembrane</keyword>
<name>A0ABS4BEE6_9HYPH</name>
<evidence type="ECO:0000313" key="3">
    <source>
        <dbReference type="EMBL" id="MBP0614434.1"/>
    </source>
</evidence>
<reference evidence="3 4" key="1">
    <citation type="submission" date="2021-04" db="EMBL/GenBank/DDBJ databases">
        <title>Whole genome sequence of Jiella sp. KSK16Y-1.</title>
        <authorList>
            <person name="Tuo L."/>
        </authorList>
    </citation>
    <scope>NUCLEOTIDE SEQUENCE [LARGE SCALE GENOMIC DNA]</scope>
    <source>
        <strain evidence="3 4">KSK16Y-1</strain>
    </source>
</reference>
<dbReference type="Proteomes" id="UP000678276">
    <property type="component" value="Unassembled WGS sequence"/>
</dbReference>
<proteinExistence type="predicted"/>
<keyword evidence="1" id="KW-0472">Membrane</keyword>
<gene>
    <name evidence="3" type="ORF">J6595_02375</name>
</gene>
<evidence type="ECO:0000313" key="4">
    <source>
        <dbReference type="Proteomes" id="UP000678276"/>
    </source>
</evidence>
<evidence type="ECO:0000256" key="1">
    <source>
        <dbReference type="SAM" id="Phobius"/>
    </source>
</evidence>
<sequence length="151" mass="16488">MSEQFMADRIFAGVLLLVAIGYTIIAFTVIRAPFQYDPLGPESWPRILGLVAIPCILFVLVRPDVETFGMPLRTWGRLAALVVMLSGYAYLFQPLGFILATIVFCMALALMLGSRIVPALAFSVGIGLGGYFLCTKLLDLNLPAGILTFLR</sequence>
<comment type="caution">
    <text evidence="3">The sequence shown here is derived from an EMBL/GenBank/DDBJ whole genome shotgun (WGS) entry which is preliminary data.</text>
</comment>
<feature type="transmembrane region" description="Helical" evidence="1">
    <location>
        <begin position="12"/>
        <end position="32"/>
    </location>
</feature>